<proteinExistence type="predicted"/>
<reference evidence="1" key="1">
    <citation type="submission" date="2022-03" db="EMBL/GenBank/DDBJ databases">
        <authorList>
            <person name="Martin H S."/>
        </authorList>
    </citation>
    <scope>NUCLEOTIDE SEQUENCE</scope>
</reference>
<dbReference type="EMBL" id="OW152835">
    <property type="protein sequence ID" value="CAH2056104.1"/>
    <property type="molecule type" value="Genomic_DNA"/>
</dbReference>
<dbReference type="Proteomes" id="UP000837857">
    <property type="component" value="Chromosome 23"/>
</dbReference>
<organism evidence="1 2">
    <name type="scientific">Iphiclides podalirius</name>
    <name type="common">scarce swallowtail</name>
    <dbReference type="NCBI Taxonomy" id="110791"/>
    <lineage>
        <taxon>Eukaryota</taxon>
        <taxon>Metazoa</taxon>
        <taxon>Ecdysozoa</taxon>
        <taxon>Arthropoda</taxon>
        <taxon>Hexapoda</taxon>
        <taxon>Insecta</taxon>
        <taxon>Pterygota</taxon>
        <taxon>Neoptera</taxon>
        <taxon>Endopterygota</taxon>
        <taxon>Lepidoptera</taxon>
        <taxon>Glossata</taxon>
        <taxon>Ditrysia</taxon>
        <taxon>Papilionoidea</taxon>
        <taxon>Papilionidae</taxon>
        <taxon>Papilioninae</taxon>
        <taxon>Iphiclides</taxon>
    </lineage>
</organism>
<gene>
    <name evidence="1" type="ORF">IPOD504_LOCUS9371</name>
</gene>
<evidence type="ECO:0000313" key="2">
    <source>
        <dbReference type="Proteomes" id="UP000837857"/>
    </source>
</evidence>
<sequence length="443" mass="50432">MVPKVTVDDAQQLRADPTYLRKVIENSHLIIGKRHTISQTSAAPVRRSISAVHLKRASKSELKNCIHTWASIGEKLDKININEVDEDDYIQCEKIVSAVKSERKKVKFQTPVSIKYNTPRPEELQARLQNWLQKRGKSIHSYHHLQCFGIFHLSKDIKSLVEAPKFELYDEENKENIALESDSDDQSYTDNVNDRKDDFAGENKVEISNDKWRRASYISDSLSLNESKNTTLTSADDLHHVDELLLGALNDLTELLREGFDWEQCARWLRAIRERFPSAPDSAAYWECRAALEEHRGDLPASMQCWEEAIAMGTERSVVEANLDQLLDKFMQLKISPNSGRQKKVDPKMVDVKNVLKSTIIRFAVQKAKLRQSNQNDTPKYTVTPVRRSARLSMHGSAKRTPLQVCTTVSQATSLADLHACKKKQLSTEMTASLSHFQARGTC</sequence>
<feature type="non-terminal residue" evidence="1">
    <location>
        <position position="443"/>
    </location>
</feature>
<keyword evidence="2" id="KW-1185">Reference proteome</keyword>
<name>A0ABN8IEM3_9NEOP</name>
<protein>
    <submittedName>
        <fullName evidence="1">Uncharacterized protein</fullName>
    </submittedName>
</protein>
<evidence type="ECO:0000313" key="1">
    <source>
        <dbReference type="EMBL" id="CAH2056104.1"/>
    </source>
</evidence>
<accession>A0ABN8IEM3</accession>